<comment type="caution">
    <text evidence="1">The sequence shown here is derived from an EMBL/GenBank/DDBJ whole genome shotgun (WGS) entry which is preliminary data.</text>
</comment>
<proteinExistence type="predicted"/>
<reference evidence="1" key="1">
    <citation type="journal article" date="2014" name="Int. J. Syst. Evol. Microbiol.">
        <title>Complete genome sequence of Corynebacterium casei LMG S-19264T (=DSM 44701T), isolated from a smear-ripened cheese.</title>
        <authorList>
            <consortium name="US DOE Joint Genome Institute (JGI-PGF)"/>
            <person name="Walter F."/>
            <person name="Albersmeier A."/>
            <person name="Kalinowski J."/>
            <person name="Ruckert C."/>
        </authorList>
    </citation>
    <scope>NUCLEOTIDE SEQUENCE</scope>
    <source>
        <strain evidence="1">KCTC 23430</strain>
    </source>
</reference>
<name>A0A918XGU0_9GAMM</name>
<protein>
    <submittedName>
        <fullName evidence="1">Uncharacterized protein</fullName>
    </submittedName>
</protein>
<dbReference type="EMBL" id="BMYM01000001">
    <property type="protein sequence ID" value="GHD30103.1"/>
    <property type="molecule type" value="Genomic_DNA"/>
</dbReference>
<organism evidence="1 2">
    <name type="scientific">Parahalioglobus pacificus</name>
    <dbReference type="NCBI Taxonomy" id="930806"/>
    <lineage>
        <taxon>Bacteria</taxon>
        <taxon>Pseudomonadati</taxon>
        <taxon>Pseudomonadota</taxon>
        <taxon>Gammaproteobacteria</taxon>
        <taxon>Cellvibrionales</taxon>
        <taxon>Halieaceae</taxon>
        <taxon>Parahalioglobus</taxon>
    </lineage>
</organism>
<evidence type="ECO:0000313" key="2">
    <source>
        <dbReference type="Proteomes" id="UP000644693"/>
    </source>
</evidence>
<dbReference type="Proteomes" id="UP000644693">
    <property type="component" value="Unassembled WGS sequence"/>
</dbReference>
<evidence type="ECO:0000313" key="1">
    <source>
        <dbReference type="EMBL" id="GHD30103.1"/>
    </source>
</evidence>
<gene>
    <name evidence="1" type="ORF">GCM10007053_11510</name>
</gene>
<reference evidence="1" key="2">
    <citation type="submission" date="2020-09" db="EMBL/GenBank/DDBJ databases">
        <authorList>
            <person name="Sun Q."/>
            <person name="Kim S."/>
        </authorList>
    </citation>
    <scope>NUCLEOTIDE SEQUENCE</scope>
    <source>
        <strain evidence="1">KCTC 23430</strain>
    </source>
</reference>
<accession>A0A918XGU0</accession>
<sequence length="49" mass="5224">MLKGIPISVSGTTQMLISGTVIIFANAATVLTPLNHTAVNGIITRHMYR</sequence>
<keyword evidence="2" id="KW-1185">Reference proteome</keyword>
<dbReference type="AlphaFoldDB" id="A0A918XGU0"/>